<evidence type="ECO:0000259" key="1">
    <source>
        <dbReference type="PROSITE" id="PS50206"/>
    </source>
</evidence>
<dbReference type="PANTHER" id="PTHR44086:SF10">
    <property type="entry name" value="THIOSULFATE SULFURTRANSFERASE_RHODANESE-LIKE DOMAIN-CONTAINING PROTEIN 3"/>
    <property type="match status" value="1"/>
</dbReference>
<dbReference type="RefSeq" id="WP_074797159.1">
    <property type="nucleotide sequence ID" value="NZ_FOVJ01000004.1"/>
</dbReference>
<gene>
    <name evidence="2" type="ORF">SAMN05216386_2096</name>
</gene>
<dbReference type="InterPro" id="IPR036873">
    <property type="entry name" value="Rhodanese-like_dom_sf"/>
</dbReference>
<dbReference type="Proteomes" id="UP000183107">
    <property type="component" value="Unassembled WGS sequence"/>
</dbReference>
<dbReference type="OrthoDB" id="9815890at2"/>
<feature type="domain" description="Rhodanese" evidence="1">
    <location>
        <begin position="37"/>
        <end position="149"/>
    </location>
</feature>
<dbReference type="CDD" id="cd01522">
    <property type="entry name" value="RHOD_1"/>
    <property type="match status" value="1"/>
</dbReference>
<organism evidence="2 3">
    <name type="scientific">Nitrosospira briensis</name>
    <dbReference type="NCBI Taxonomy" id="35799"/>
    <lineage>
        <taxon>Bacteria</taxon>
        <taxon>Pseudomonadati</taxon>
        <taxon>Pseudomonadota</taxon>
        <taxon>Betaproteobacteria</taxon>
        <taxon>Nitrosomonadales</taxon>
        <taxon>Nitrosomonadaceae</taxon>
        <taxon>Nitrosospira</taxon>
    </lineage>
</organism>
<dbReference type="GO" id="GO:0004792">
    <property type="term" value="F:thiosulfate-cyanide sulfurtransferase activity"/>
    <property type="evidence" value="ECO:0007669"/>
    <property type="project" value="TreeGrafter"/>
</dbReference>
<reference evidence="3" key="1">
    <citation type="submission" date="2016-10" db="EMBL/GenBank/DDBJ databases">
        <authorList>
            <person name="Varghese N."/>
        </authorList>
    </citation>
    <scope>NUCLEOTIDE SEQUENCE [LARGE SCALE GENOMIC DNA]</scope>
    <source>
        <strain evidence="3">Nsp8</strain>
    </source>
</reference>
<dbReference type="PROSITE" id="PS50206">
    <property type="entry name" value="RHODANESE_3"/>
    <property type="match status" value="1"/>
</dbReference>
<name>A0A1I5CQ55_9PROT</name>
<dbReference type="Gene3D" id="3.40.250.10">
    <property type="entry name" value="Rhodanese-like domain"/>
    <property type="match status" value="1"/>
</dbReference>
<dbReference type="Pfam" id="PF00581">
    <property type="entry name" value="Rhodanese"/>
    <property type="match status" value="1"/>
</dbReference>
<dbReference type="STRING" id="1266925.GCA_000619905_02256"/>
<dbReference type="PANTHER" id="PTHR44086">
    <property type="entry name" value="THIOSULFATE SULFURTRANSFERASE RDL2, MITOCHONDRIAL-RELATED"/>
    <property type="match status" value="1"/>
</dbReference>
<sequence>METITAILERAQQRAEEMDLPYQGALLPNEALALLQEAPEAKLVDVRSRAEWDWVGRIPGAVEIEWQSYPGMRPNPDFVNYLSSQVDKESLVMFICRSGGRSHQAAATASELGYTNCYNILEGFEGEKDATGHRGTEGGWKAAGLPWVQK</sequence>
<dbReference type="SMART" id="SM00450">
    <property type="entry name" value="RHOD"/>
    <property type="match status" value="1"/>
</dbReference>
<dbReference type="EMBL" id="FOVJ01000004">
    <property type="protein sequence ID" value="SFN89130.1"/>
    <property type="molecule type" value="Genomic_DNA"/>
</dbReference>
<proteinExistence type="predicted"/>
<evidence type="ECO:0000313" key="2">
    <source>
        <dbReference type="EMBL" id="SFN89130.1"/>
    </source>
</evidence>
<dbReference type="AlphaFoldDB" id="A0A1I5CQ55"/>
<keyword evidence="3" id="KW-1185">Reference proteome</keyword>
<evidence type="ECO:0000313" key="3">
    <source>
        <dbReference type="Proteomes" id="UP000183107"/>
    </source>
</evidence>
<keyword evidence="2" id="KW-0808">Transferase</keyword>
<dbReference type="InterPro" id="IPR001763">
    <property type="entry name" value="Rhodanese-like_dom"/>
</dbReference>
<dbReference type="SUPFAM" id="SSF52821">
    <property type="entry name" value="Rhodanese/Cell cycle control phosphatase"/>
    <property type="match status" value="1"/>
</dbReference>
<protein>
    <submittedName>
        <fullName evidence="2">Rhodanese-related sulfurtransferase</fullName>
    </submittedName>
</protein>
<accession>A0A1I5CQ55</accession>